<comment type="caution">
    <text evidence="1">The sequence shown here is derived from an EMBL/GenBank/DDBJ whole genome shotgun (WGS) entry which is preliminary data.</text>
</comment>
<dbReference type="AlphaFoldDB" id="A0A4C1W785"/>
<proteinExistence type="predicted"/>
<organism evidence="1 2">
    <name type="scientific">Eumeta variegata</name>
    <name type="common">Bagworm moth</name>
    <name type="synonym">Eumeta japonica</name>
    <dbReference type="NCBI Taxonomy" id="151549"/>
    <lineage>
        <taxon>Eukaryota</taxon>
        <taxon>Metazoa</taxon>
        <taxon>Ecdysozoa</taxon>
        <taxon>Arthropoda</taxon>
        <taxon>Hexapoda</taxon>
        <taxon>Insecta</taxon>
        <taxon>Pterygota</taxon>
        <taxon>Neoptera</taxon>
        <taxon>Endopterygota</taxon>
        <taxon>Lepidoptera</taxon>
        <taxon>Glossata</taxon>
        <taxon>Ditrysia</taxon>
        <taxon>Tineoidea</taxon>
        <taxon>Psychidae</taxon>
        <taxon>Oiketicinae</taxon>
        <taxon>Eumeta</taxon>
    </lineage>
</organism>
<protein>
    <submittedName>
        <fullName evidence="1">Uncharacterized protein</fullName>
    </submittedName>
</protein>
<evidence type="ECO:0000313" key="2">
    <source>
        <dbReference type="Proteomes" id="UP000299102"/>
    </source>
</evidence>
<reference evidence="1 2" key="1">
    <citation type="journal article" date="2019" name="Commun. Biol.">
        <title>The bagworm genome reveals a unique fibroin gene that provides high tensile strength.</title>
        <authorList>
            <person name="Kono N."/>
            <person name="Nakamura H."/>
            <person name="Ohtoshi R."/>
            <person name="Tomita M."/>
            <person name="Numata K."/>
            <person name="Arakawa K."/>
        </authorList>
    </citation>
    <scope>NUCLEOTIDE SEQUENCE [LARGE SCALE GENOMIC DNA]</scope>
</reference>
<accession>A0A4C1W785</accession>
<name>A0A4C1W785_EUMVA</name>
<keyword evidence="2" id="KW-1185">Reference proteome</keyword>
<sequence>MQVRPIRVLCVSVIRRIDEDVEMTRCVVGDSQFYGFVLGCSPQRRECSGRCARSARGAALCAVSAKRLQLLFFSLAGRRGAVRGTPIYASFCFWSRLARTGHIL</sequence>
<dbReference type="Proteomes" id="UP000299102">
    <property type="component" value="Unassembled WGS sequence"/>
</dbReference>
<gene>
    <name evidence="1" type="ORF">EVAR_36395_1</name>
</gene>
<dbReference type="EMBL" id="BGZK01000482">
    <property type="protein sequence ID" value="GBP46412.1"/>
    <property type="molecule type" value="Genomic_DNA"/>
</dbReference>
<evidence type="ECO:0000313" key="1">
    <source>
        <dbReference type="EMBL" id="GBP46412.1"/>
    </source>
</evidence>